<gene>
    <name evidence="1" type="ORF">GCM10017056_49240</name>
</gene>
<protein>
    <recommendedName>
        <fullName evidence="3">DUF3489 domain-containing protein</fullName>
    </recommendedName>
</protein>
<dbReference type="RefSeq" id="WP_189682788.1">
    <property type="nucleotide sequence ID" value="NZ_BNCJ01000032.1"/>
</dbReference>
<proteinExistence type="predicted"/>
<dbReference type="EMBL" id="BNCJ01000032">
    <property type="protein sequence ID" value="GHF72476.1"/>
    <property type="molecule type" value="Genomic_DNA"/>
</dbReference>
<dbReference type="AlphaFoldDB" id="A0A8J3H3M8"/>
<comment type="caution">
    <text evidence="1">The sequence shown here is derived from an EMBL/GenBank/DDBJ whole genome shotgun (WGS) entry which is preliminary data.</text>
</comment>
<dbReference type="Pfam" id="PF11994">
    <property type="entry name" value="DUF3489"/>
    <property type="match status" value="1"/>
</dbReference>
<evidence type="ECO:0008006" key="3">
    <source>
        <dbReference type="Google" id="ProtNLM"/>
    </source>
</evidence>
<accession>A0A8J3H3M8</accession>
<reference evidence="1" key="2">
    <citation type="submission" date="2020-09" db="EMBL/GenBank/DDBJ databases">
        <authorList>
            <person name="Sun Q."/>
            <person name="Kim S."/>
        </authorList>
    </citation>
    <scope>NUCLEOTIDE SEQUENCE</scope>
    <source>
        <strain evidence="1">KCTC 42650</strain>
    </source>
</reference>
<evidence type="ECO:0000313" key="1">
    <source>
        <dbReference type="EMBL" id="GHF72476.1"/>
    </source>
</evidence>
<evidence type="ECO:0000313" key="2">
    <source>
        <dbReference type="Proteomes" id="UP000626220"/>
    </source>
</evidence>
<dbReference type="InterPro" id="IPR021880">
    <property type="entry name" value="DUF3489"/>
</dbReference>
<reference evidence="1" key="1">
    <citation type="journal article" date="2014" name="Int. J. Syst. Evol. Microbiol.">
        <title>Complete genome sequence of Corynebacterium casei LMG S-19264T (=DSM 44701T), isolated from a smear-ripened cheese.</title>
        <authorList>
            <consortium name="US DOE Joint Genome Institute (JGI-PGF)"/>
            <person name="Walter F."/>
            <person name="Albersmeier A."/>
            <person name="Kalinowski J."/>
            <person name="Ruckert C."/>
        </authorList>
    </citation>
    <scope>NUCLEOTIDE SEQUENCE</scope>
    <source>
        <strain evidence="1">KCTC 42650</strain>
    </source>
</reference>
<name>A0A8J3H3M8_9RHOB</name>
<sequence length="92" mass="10188">MTNSQSTTAAADDECRQIFRATFEPIVGTETGKQERLRRMLARKEGATLEQLCLEFGWQAHSARAAISGLRKAGHQVHREKGASGSVYRLRG</sequence>
<keyword evidence="2" id="KW-1185">Reference proteome</keyword>
<dbReference type="Proteomes" id="UP000626220">
    <property type="component" value="Unassembled WGS sequence"/>
</dbReference>
<organism evidence="1 2">
    <name type="scientific">Seohaeicola zhoushanensis</name>
    <dbReference type="NCBI Taxonomy" id="1569283"/>
    <lineage>
        <taxon>Bacteria</taxon>
        <taxon>Pseudomonadati</taxon>
        <taxon>Pseudomonadota</taxon>
        <taxon>Alphaproteobacteria</taxon>
        <taxon>Rhodobacterales</taxon>
        <taxon>Roseobacteraceae</taxon>
        <taxon>Seohaeicola</taxon>
    </lineage>
</organism>